<evidence type="ECO:0000259" key="1">
    <source>
        <dbReference type="Pfam" id="PF13614"/>
    </source>
</evidence>
<evidence type="ECO:0000313" key="3">
    <source>
        <dbReference type="Proteomes" id="UP001062165"/>
    </source>
</evidence>
<dbReference type="InterPro" id="IPR027417">
    <property type="entry name" value="P-loop_NTPase"/>
</dbReference>
<dbReference type="PANTHER" id="PTHR13696">
    <property type="entry name" value="P-LOOP CONTAINING NUCLEOSIDE TRIPHOSPHATE HYDROLASE"/>
    <property type="match status" value="1"/>
</dbReference>
<keyword evidence="3" id="KW-1185">Reference proteome</keyword>
<organism evidence="2 3">
    <name type="scientific">Reichenbachiella carrageenanivorans</name>
    <dbReference type="NCBI Taxonomy" id="2979869"/>
    <lineage>
        <taxon>Bacteria</taxon>
        <taxon>Pseudomonadati</taxon>
        <taxon>Bacteroidota</taxon>
        <taxon>Cytophagia</taxon>
        <taxon>Cytophagales</taxon>
        <taxon>Reichenbachiellaceae</taxon>
        <taxon>Reichenbachiella</taxon>
    </lineage>
</organism>
<dbReference type="InterPro" id="IPR050678">
    <property type="entry name" value="DNA_Partitioning_ATPase"/>
</dbReference>
<gene>
    <name evidence="2" type="ORF">N7E81_01490</name>
</gene>
<sequence>MSTIISIANEKGGVAKTTSTGSIGSILSRLNYKVLLIDLDPQADLTISLDVQAEDRNIFDCLFHHKMIIANKVNENLILVGGDPRLTPIDFMDSVKKDKEFQFENPRLILKSLLNQVSDKADFILMDCPPNREIITQNALAASDYVLIPSEAHNFSVNGINNIIEYLDAFVSAKLNPDLKLLGLFVTRYRQNTAIHSDMVEWFENNYPDELFKTKINENITIQEATQMGRELSIHDDIKRSSQLVKKSSPFKGLADYRELVDEILNRIDHESRKV</sequence>
<dbReference type="SUPFAM" id="SSF52540">
    <property type="entry name" value="P-loop containing nucleoside triphosphate hydrolases"/>
    <property type="match status" value="1"/>
</dbReference>
<accession>A0ABY6D0T1</accession>
<dbReference type="Gene3D" id="3.40.50.300">
    <property type="entry name" value="P-loop containing nucleotide triphosphate hydrolases"/>
    <property type="match status" value="1"/>
</dbReference>
<evidence type="ECO:0000313" key="2">
    <source>
        <dbReference type="EMBL" id="UXX79780.1"/>
    </source>
</evidence>
<dbReference type="InterPro" id="IPR025669">
    <property type="entry name" value="AAA_dom"/>
</dbReference>
<feature type="domain" description="AAA" evidence="1">
    <location>
        <begin position="3"/>
        <end position="180"/>
    </location>
</feature>
<dbReference type="EMBL" id="CP106735">
    <property type="protein sequence ID" value="UXX79780.1"/>
    <property type="molecule type" value="Genomic_DNA"/>
</dbReference>
<dbReference type="Pfam" id="PF13614">
    <property type="entry name" value="AAA_31"/>
    <property type="match status" value="1"/>
</dbReference>
<reference evidence="2" key="1">
    <citation type="submission" date="2022-10" db="EMBL/GenBank/DDBJ databases">
        <title>Comparative genomics and taxonomic characterization of three novel marine species of genus Reichenbachiella exhibiting antioxidant and polysaccharide degradation activities.</title>
        <authorList>
            <person name="Muhammad N."/>
            <person name="Lee Y.-J."/>
            <person name="Ko J."/>
            <person name="Kim S.-G."/>
        </authorList>
    </citation>
    <scope>NUCLEOTIDE SEQUENCE</scope>
    <source>
        <strain evidence="2">Wsw4-B4</strain>
    </source>
</reference>
<protein>
    <submittedName>
        <fullName evidence="2">ParA family protein</fullName>
    </submittedName>
</protein>
<dbReference type="CDD" id="cd02042">
    <property type="entry name" value="ParAB_family"/>
    <property type="match status" value="1"/>
</dbReference>
<dbReference type="Proteomes" id="UP001062165">
    <property type="component" value="Chromosome"/>
</dbReference>
<name>A0ABY6D0T1_9BACT</name>
<dbReference type="RefSeq" id="WP_263051511.1">
    <property type="nucleotide sequence ID" value="NZ_CP106735.1"/>
</dbReference>
<proteinExistence type="predicted"/>
<dbReference type="PANTHER" id="PTHR13696:SF99">
    <property type="entry name" value="COBYRINIC ACID AC-DIAMIDE SYNTHASE"/>
    <property type="match status" value="1"/>
</dbReference>